<keyword evidence="5" id="KW-1185">Reference proteome</keyword>
<dbReference type="InterPro" id="IPR001138">
    <property type="entry name" value="Zn2Cys6_DnaBD"/>
</dbReference>
<sequence length="771" mass="85241">MPKSPTSARLHPRQRPVSCRFCRTRKLRCSREAPCSNCVSRDIHCDLVQPAPQPVAADCTPSCHATSSTEARLLERIQILEQQLSDCKTTISKGKLDATITPVVTTAAAAAHFSTPESLDEVSQAPWPPPAAATLDNLDSDEAWLETLYSGQECAVPRPLDRISFRMCPLGHIGTADSSGHPGPRRVHFPTPAEADVLVERYIQHINHIHHTIHVPSLRNVVRSVYACLERQATIQPGPAALVLAVLASGAYCFNIAEDICTVGFHDPQSARQQAMSWVRDVEDIIDIAHRVTKVSIEGCQALIVAFFVLADTEGLSLRCRSNVNLAMLLARQLGLHQIDGVDAGKCKDPVLEETGRCVWWYIVATDWIMSQRLTGVDRNVYLCNPRHMAVKKPMNIDDDDLATRGPAAAKSLSWPTCKAYTLQRIRLAEITRKISDRAAIIGNDLQEAAYEAVLELDLEMQQMLDELPAYFRQAVPALMETYNLDRTQASKLRQQGHLIYNHIISQRAALHFPWFLRANKDKRYAPSRDICLLCARQTVLMEAEVEVAGLSATAQYKFVCVLMALFRAAVVLVVQFCRSKTSDGSSSRARLRQEIMEALTILETAKEHSETACRSFESLCAVMRKHRISARDTRVDASINDKTLGACDPDMTQTEDYRRCPTPKVARGRTLEGTDSSTTIFHGAFNSEPTTTALDGTDATEASTYRHDVNVDASDIFGDAGTSIPASFEIDFPPDSFSYQLNKFAESLEADPMGLAELTWSNVFAGWGGA</sequence>
<dbReference type="PANTHER" id="PTHR31001">
    <property type="entry name" value="UNCHARACTERIZED TRANSCRIPTIONAL REGULATORY PROTEIN"/>
    <property type="match status" value="1"/>
</dbReference>
<evidence type="ECO:0000256" key="1">
    <source>
        <dbReference type="ARBA" id="ARBA00004123"/>
    </source>
</evidence>
<dbReference type="EMBL" id="JAGTJQ010000001">
    <property type="protein sequence ID" value="KAH7039897.1"/>
    <property type="molecule type" value="Genomic_DNA"/>
</dbReference>
<dbReference type="GO" id="GO:0008270">
    <property type="term" value="F:zinc ion binding"/>
    <property type="evidence" value="ECO:0007669"/>
    <property type="project" value="InterPro"/>
</dbReference>
<dbReference type="Gene3D" id="4.10.240.10">
    <property type="entry name" value="Zn(2)-C6 fungal-type DNA-binding domain"/>
    <property type="match status" value="1"/>
</dbReference>
<keyword evidence="2" id="KW-0539">Nucleus</keyword>
<dbReference type="SUPFAM" id="SSF57701">
    <property type="entry name" value="Zn2/Cys6 DNA-binding domain"/>
    <property type="match status" value="1"/>
</dbReference>
<feature type="domain" description="Zn(2)-C6 fungal-type" evidence="3">
    <location>
        <begin position="18"/>
        <end position="47"/>
    </location>
</feature>
<dbReference type="InterPro" id="IPR050613">
    <property type="entry name" value="Sec_Metabolite_Reg"/>
</dbReference>
<dbReference type="CDD" id="cd12148">
    <property type="entry name" value="fungal_TF_MHR"/>
    <property type="match status" value="1"/>
</dbReference>
<dbReference type="CDD" id="cd00067">
    <property type="entry name" value="GAL4"/>
    <property type="match status" value="1"/>
</dbReference>
<evidence type="ECO:0000259" key="3">
    <source>
        <dbReference type="PROSITE" id="PS50048"/>
    </source>
</evidence>
<dbReference type="AlphaFoldDB" id="A0A9P9BVM4"/>
<evidence type="ECO:0000313" key="4">
    <source>
        <dbReference type="EMBL" id="KAH7039897.1"/>
    </source>
</evidence>
<accession>A0A9P9BVM4</accession>
<dbReference type="RefSeq" id="XP_046017952.1">
    <property type="nucleotide sequence ID" value="XM_046153489.1"/>
</dbReference>
<dbReference type="Proteomes" id="UP000756346">
    <property type="component" value="Unassembled WGS sequence"/>
</dbReference>
<reference evidence="4" key="1">
    <citation type="journal article" date="2021" name="Nat. Commun.">
        <title>Genetic determinants of endophytism in the Arabidopsis root mycobiome.</title>
        <authorList>
            <person name="Mesny F."/>
            <person name="Miyauchi S."/>
            <person name="Thiergart T."/>
            <person name="Pickel B."/>
            <person name="Atanasova L."/>
            <person name="Karlsson M."/>
            <person name="Huettel B."/>
            <person name="Barry K.W."/>
            <person name="Haridas S."/>
            <person name="Chen C."/>
            <person name="Bauer D."/>
            <person name="Andreopoulos W."/>
            <person name="Pangilinan J."/>
            <person name="LaButti K."/>
            <person name="Riley R."/>
            <person name="Lipzen A."/>
            <person name="Clum A."/>
            <person name="Drula E."/>
            <person name="Henrissat B."/>
            <person name="Kohler A."/>
            <person name="Grigoriev I.V."/>
            <person name="Martin F.M."/>
            <person name="Hacquard S."/>
        </authorList>
    </citation>
    <scope>NUCLEOTIDE SEQUENCE</scope>
    <source>
        <strain evidence="4">MPI-CAGE-CH-0230</strain>
    </source>
</reference>
<dbReference type="PANTHER" id="PTHR31001:SF90">
    <property type="entry name" value="CENTROMERE DNA-BINDING PROTEIN COMPLEX CBF3 SUBUNIT B"/>
    <property type="match status" value="1"/>
</dbReference>
<name>A0A9P9BVM4_9PEZI</name>
<dbReference type="SMART" id="SM00066">
    <property type="entry name" value="GAL4"/>
    <property type="match status" value="1"/>
</dbReference>
<dbReference type="GO" id="GO:0000981">
    <property type="term" value="F:DNA-binding transcription factor activity, RNA polymerase II-specific"/>
    <property type="evidence" value="ECO:0007669"/>
    <property type="project" value="InterPro"/>
</dbReference>
<dbReference type="Pfam" id="PF00172">
    <property type="entry name" value="Zn_clus"/>
    <property type="match status" value="1"/>
</dbReference>
<dbReference type="PROSITE" id="PS50048">
    <property type="entry name" value="ZN2_CY6_FUNGAL_2"/>
    <property type="match status" value="1"/>
</dbReference>
<dbReference type="GeneID" id="70183035"/>
<gene>
    <name evidence="4" type="ORF">B0I36DRAFT_3200</name>
</gene>
<comment type="caution">
    <text evidence="4">The sequence shown here is derived from an EMBL/GenBank/DDBJ whole genome shotgun (WGS) entry which is preliminary data.</text>
</comment>
<comment type="subcellular location">
    <subcellularLocation>
        <location evidence="1">Nucleus</location>
    </subcellularLocation>
</comment>
<evidence type="ECO:0000313" key="5">
    <source>
        <dbReference type="Proteomes" id="UP000756346"/>
    </source>
</evidence>
<evidence type="ECO:0000256" key="2">
    <source>
        <dbReference type="ARBA" id="ARBA00023242"/>
    </source>
</evidence>
<dbReference type="OrthoDB" id="3014581at2759"/>
<proteinExistence type="predicted"/>
<dbReference type="InterPro" id="IPR036864">
    <property type="entry name" value="Zn2-C6_fun-type_DNA-bd_sf"/>
</dbReference>
<dbReference type="GO" id="GO:0005634">
    <property type="term" value="C:nucleus"/>
    <property type="evidence" value="ECO:0007669"/>
    <property type="project" value="UniProtKB-SubCell"/>
</dbReference>
<protein>
    <recommendedName>
        <fullName evidence="3">Zn(2)-C6 fungal-type domain-containing protein</fullName>
    </recommendedName>
</protein>
<dbReference type="PROSITE" id="PS00463">
    <property type="entry name" value="ZN2_CY6_FUNGAL_1"/>
    <property type="match status" value="1"/>
</dbReference>
<organism evidence="4 5">
    <name type="scientific">Microdochium trichocladiopsis</name>
    <dbReference type="NCBI Taxonomy" id="1682393"/>
    <lineage>
        <taxon>Eukaryota</taxon>
        <taxon>Fungi</taxon>
        <taxon>Dikarya</taxon>
        <taxon>Ascomycota</taxon>
        <taxon>Pezizomycotina</taxon>
        <taxon>Sordariomycetes</taxon>
        <taxon>Xylariomycetidae</taxon>
        <taxon>Xylariales</taxon>
        <taxon>Microdochiaceae</taxon>
        <taxon>Microdochium</taxon>
    </lineage>
</organism>